<comment type="caution">
    <text evidence="1">The sequence shown here is derived from an EMBL/GenBank/DDBJ whole genome shotgun (WGS) entry which is preliminary data.</text>
</comment>
<dbReference type="EMBL" id="AXDC01000030">
    <property type="protein sequence ID" value="ERM91482.1"/>
    <property type="molecule type" value="Genomic_DNA"/>
</dbReference>
<evidence type="ECO:0000313" key="1">
    <source>
        <dbReference type="EMBL" id="ERM91482.1"/>
    </source>
</evidence>
<dbReference type="AlphaFoldDB" id="U5CTP9"/>
<dbReference type="Proteomes" id="UP000016856">
    <property type="component" value="Unassembled WGS sequence"/>
</dbReference>
<accession>U5CTP9</accession>
<sequence length="34" mass="3991">MNILEIYKESLELPEPSFPAQENKLNQLEVRCLT</sequence>
<organism evidence="1 2">
    <name type="scientific">Caldanaerobacter subterraneus subsp. yonseiensis KB-1</name>
    <dbReference type="NCBI Taxonomy" id="1388761"/>
    <lineage>
        <taxon>Bacteria</taxon>
        <taxon>Bacillati</taxon>
        <taxon>Bacillota</taxon>
        <taxon>Clostridia</taxon>
        <taxon>Thermoanaerobacterales</taxon>
        <taxon>Thermoanaerobacteraceae</taxon>
        <taxon>Caldanaerobacter</taxon>
    </lineage>
</organism>
<protein>
    <submittedName>
        <fullName evidence="1">Uncharacterized protein</fullName>
    </submittedName>
</protein>
<proteinExistence type="predicted"/>
<gene>
    <name evidence="1" type="ORF">O163_10480</name>
</gene>
<reference evidence="1 2" key="1">
    <citation type="journal article" date="2013" name="Genome Announc.">
        <title>Draft Genome Sequence of an Anaerobic and Extremophilic Bacterium, Caldanaerobacter yonseiensis, Isolated from a Geothermal Hot Stream.</title>
        <authorList>
            <person name="Lee S.J."/>
            <person name="Lee Y.J."/>
            <person name="Park G.S."/>
            <person name="Kim B.C."/>
            <person name="Lee S.J."/>
            <person name="Shin J.H."/>
            <person name="Lee D.W."/>
        </authorList>
    </citation>
    <scope>NUCLEOTIDE SEQUENCE [LARGE SCALE GENOMIC DNA]</scope>
    <source>
        <strain evidence="1 2">KB-1</strain>
    </source>
</reference>
<name>U5CTP9_CALSX</name>
<evidence type="ECO:0000313" key="2">
    <source>
        <dbReference type="Proteomes" id="UP000016856"/>
    </source>
</evidence>